<protein>
    <submittedName>
        <fullName evidence="1">Uncharacterized protein</fullName>
    </submittedName>
</protein>
<gene>
    <name evidence="1" type="ORF">SNE40_019658</name>
</gene>
<dbReference type="AlphaFoldDB" id="A0AAN8J7V6"/>
<dbReference type="CDD" id="cd00022">
    <property type="entry name" value="BIR"/>
    <property type="match status" value="1"/>
</dbReference>
<organism evidence="1 2">
    <name type="scientific">Patella caerulea</name>
    <name type="common">Rayed Mediterranean limpet</name>
    <dbReference type="NCBI Taxonomy" id="87958"/>
    <lineage>
        <taxon>Eukaryota</taxon>
        <taxon>Metazoa</taxon>
        <taxon>Spiralia</taxon>
        <taxon>Lophotrochozoa</taxon>
        <taxon>Mollusca</taxon>
        <taxon>Gastropoda</taxon>
        <taxon>Patellogastropoda</taxon>
        <taxon>Patelloidea</taxon>
        <taxon>Patellidae</taxon>
        <taxon>Patella</taxon>
    </lineage>
</organism>
<dbReference type="PROSITE" id="PS50143">
    <property type="entry name" value="BIR_REPEAT_2"/>
    <property type="match status" value="1"/>
</dbReference>
<dbReference type="Pfam" id="PF00653">
    <property type="entry name" value="BIR"/>
    <property type="match status" value="1"/>
</dbReference>
<reference evidence="1 2" key="1">
    <citation type="submission" date="2024-01" db="EMBL/GenBank/DDBJ databases">
        <title>The genome of the rayed Mediterranean limpet Patella caerulea (Linnaeus, 1758).</title>
        <authorList>
            <person name="Anh-Thu Weber A."/>
            <person name="Halstead-Nussloch G."/>
        </authorList>
    </citation>
    <scope>NUCLEOTIDE SEQUENCE [LARGE SCALE GENOMIC DNA]</scope>
    <source>
        <strain evidence="1">AATW-2023a</strain>
        <tissue evidence="1">Whole specimen</tissue>
    </source>
</reference>
<dbReference type="Proteomes" id="UP001347796">
    <property type="component" value="Unassembled WGS sequence"/>
</dbReference>
<dbReference type="SMART" id="SM00238">
    <property type="entry name" value="BIR"/>
    <property type="match status" value="1"/>
</dbReference>
<dbReference type="Pfam" id="PF13920">
    <property type="entry name" value="zf-C3HC4_3"/>
    <property type="match status" value="1"/>
</dbReference>
<dbReference type="InterPro" id="IPR013083">
    <property type="entry name" value="Znf_RING/FYVE/PHD"/>
</dbReference>
<evidence type="ECO:0000313" key="1">
    <source>
        <dbReference type="EMBL" id="KAK6171475.1"/>
    </source>
</evidence>
<evidence type="ECO:0000313" key="2">
    <source>
        <dbReference type="Proteomes" id="UP001347796"/>
    </source>
</evidence>
<sequence>MSRERSTHICEGCMVYEWLRFATFANWSSYNHARPITLAASGFYYTGNHEIVRCYSCGVEKGQWSVTSNPMAEHRQLNPWCLHLNGEDMRNVPVYSATQNHSAFPIYRQRNPSPLLHHQCTSDVFYSGRVTLQTTAENLHITEKRQPTPANHVYHPEFMDARQCTSSIRVCNCIDDFNLRCGGDRRNTHLDQNSVVEEYDEGRHASNRRNCVMCCICNDRPPEVQFLPCCHLICCGVCADTVRSCVICRTIIRETIPAGVDSH</sequence>
<dbReference type="SUPFAM" id="SSF57924">
    <property type="entry name" value="Inhibitor of apoptosis (IAP) repeat"/>
    <property type="match status" value="1"/>
</dbReference>
<accession>A0AAN8J7V6</accession>
<dbReference type="PANTHER" id="PTHR10044">
    <property type="entry name" value="INHIBITOR OF APOPTOSIS"/>
    <property type="match status" value="1"/>
</dbReference>
<dbReference type="Gene3D" id="1.10.1170.10">
    <property type="entry name" value="Inhibitor Of Apoptosis Protein (2mihbC-IAP-1), Chain A"/>
    <property type="match status" value="1"/>
</dbReference>
<dbReference type="EMBL" id="JAZGQO010000014">
    <property type="protein sequence ID" value="KAK6171475.1"/>
    <property type="molecule type" value="Genomic_DNA"/>
</dbReference>
<proteinExistence type="predicted"/>
<keyword evidence="2" id="KW-1185">Reference proteome</keyword>
<name>A0AAN8J7V6_PATCE</name>
<dbReference type="InterPro" id="IPR050784">
    <property type="entry name" value="IAP"/>
</dbReference>
<comment type="caution">
    <text evidence="1">The sequence shown here is derived from an EMBL/GenBank/DDBJ whole genome shotgun (WGS) entry which is preliminary data.</text>
</comment>
<dbReference type="Gene3D" id="3.30.40.10">
    <property type="entry name" value="Zinc/RING finger domain, C3HC4 (zinc finger)"/>
    <property type="match status" value="1"/>
</dbReference>
<dbReference type="InterPro" id="IPR001370">
    <property type="entry name" value="BIR_rpt"/>
</dbReference>